<protein>
    <recommendedName>
        <fullName evidence="3">PhzF family phenazine biosynthesis protein</fullName>
    </recommendedName>
</protein>
<name>A0A5N5WS78_9EURO</name>
<evidence type="ECO:0008006" key="3">
    <source>
        <dbReference type="Google" id="ProtNLM"/>
    </source>
</evidence>
<evidence type="ECO:0000313" key="1">
    <source>
        <dbReference type="EMBL" id="KAB8070060.1"/>
    </source>
</evidence>
<dbReference type="EMBL" id="ML732316">
    <property type="protein sequence ID" value="KAB8070060.1"/>
    <property type="molecule type" value="Genomic_DNA"/>
</dbReference>
<dbReference type="Proteomes" id="UP000326565">
    <property type="component" value="Unassembled WGS sequence"/>
</dbReference>
<gene>
    <name evidence="1" type="ORF">BDV29DRAFT_181625</name>
</gene>
<sequence>MHHRNGEKRTIDIFTTEKEIPLAGHPTIGAASWFLHHTPSEDDKKEVRRLITKSGKIPVVFGFMRQGSR</sequence>
<proteinExistence type="predicted"/>
<dbReference type="GO" id="GO:0003824">
    <property type="term" value="F:catalytic activity"/>
    <property type="evidence" value="ECO:0007669"/>
    <property type="project" value="InterPro"/>
</dbReference>
<organism evidence="1 2">
    <name type="scientific">Aspergillus leporis</name>
    <dbReference type="NCBI Taxonomy" id="41062"/>
    <lineage>
        <taxon>Eukaryota</taxon>
        <taxon>Fungi</taxon>
        <taxon>Dikarya</taxon>
        <taxon>Ascomycota</taxon>
        <taxon>Pezizomycotina</taxon>
        <taxon>Eurotiomycetes</taxon>
        <taxon>Eurotiomycetidae</taxon>
        <taxon>Eurotiales</taxon>
        <taxon>Aspergillaceae</taxon>
        <taxon>Aspergillus</taxon>
        <taxon>Aspergillus subgen. Circumdati</taxon>
    </lineage>
</organism>
<dbReference type="OrthoDB" id="75169at2759"/>
<dbReference type="Gene3D" id="3.10.310.10">
    <property type="entry name" value="Diaminopimelate Epimerase, Chain A, domain 1"/>
    <property type="match status" value="1"/>
</dbReference>
<dbReference type="SUPFAM" id="SSF54506">
    <property type="entry name" value="Diaminopimelate epimerase-like"/>
    <property type="match status" value="1"/>
</dbReference>
<keyword evidence="2" id="KW-1185">Reference proteome</keyword>
<dbReference type="Pfam" id="PF02567">
    <property type="entry name" value="PhzC-PhzF"/>
    <property type="match status" value="1"/>
</dbReference>
<dbReference type="InterPro" id="IPR003719">
    <property type="entry name" value="Phenazine_PhzF-like"/>
</dbReference>
<dbReference type="AlphaFoldDB" id="A0A5N5WS78"/>
<evidence type="ECO:0000313" key="2">
    <source>
        <dbReference type="Proteomes" id="UP000326565"/>
    </source>
</evidence>
<accession>A0A5N5WS78</accession>
<reference evidence="1 2" key="1">
    <citation type="submission" date="2019-04" db="EMBL/GenBank/DDBJ databases">
        <title>Friends and foes A comparative genomics study of 23 Aspergillus species from section Flavi.</title>
        <authorList>
            <consortium name="DOE Joint Genome Institute"/>
            <person name="Kjaerbolling I."/>
            <person name="Vesth T."/>
            <person name="Frisvad J.C."/>
            <person name="Nybo J.L."/>
            <person name="Theobald S."/>
            <person name="Kildgaard S."/>
            <person name="Isbrandt T."/>
            <person name="Kuo A."/>
            <person name="Sato A."/>
            <person name="Lyhne E.K."/>
            <person name="Kogle M.E."/>
            <person name="Wiebenga A."/>
            <person name="Kun R.S."/>
            <person name="Lubbers R.J."/>
            <person name="Makela M.R."/>
            <person name="Barry K."/>
            <person name="Chovatia M."/>
            <person name="Clum A."/>
            <person name="Daum C."/>
            <person name="Haridas S."/>
            <person name="He G."/>
            <person name="LaButti K."/>
            <person name="Lipzen A."/>
            <person name="Mondo S."/>
            <person name="Riley R."/>
            <person name="Salamov A."/>
            <person name="Simmons B.A."/>
            <person name="Magnuson J.K."/>
            <person name="Henrissat B."/>
            <person name="Mortensen U.H."/>
            <person name="Larsen T.O."/>
            <person name="Devries R.P."/>
            <person name="Grigoriev I.V."/>
            <person name="Machida M."/>
            <person name="Baker S.E."/>
            <person name="Andersen M.R."/>
        </authorList>
    </citation>
    <scope>NUCLEOTIDE SEQUENCE [LARGE SCALE GENOMIC DNA]</scope>
    <source>
        <strain evidence="1 2">CBS 151.66</strain>
    </source>
</reference>